<protein>
    <submittedName>
        <fullName evidence="2">Uncharacterized protein</fullName>
    </submittedName>
</protein>
<gene>
    <name evidence="2" type="ORF">PFISCL1PPCAC_16127</name>
</gene>
<accession>A0AAV5VZ31</accession>
<name>A0AAV5VZ31_9BILA</name>
<dbReference type="AlphaFoldDB" id="A0AAV5VZ31"/>
<evidence type="ECO:0000313" key="3">
    <source>
        <dbReference type="Proteomes" id="UP001432322"/>
    </source>
</evidence>
<feature type="chain" id="PRO_5043910462" evidence="1">
    <location>
        <begin position="21"/>
        <end position="116"/>
    </location>
</feature>
<reference evidence="2" key="1">
    <citation type="submission" date="2023-10" db="EMBL/GenBank/DDBJ databases">
        <title>Genome assembly of Pristionchus species.</title>
        <authorList>
            <person name="Yoshida K."/>
            <person name="Sommer R.J."/>
        </authorList>
    </citation>
    <scope>NUCLEOTIDE SEQUENCE</scope>
    <source>
        <strain evidence="2">RS5133</strain>
    </source>
</reference>
<dbReference type="EMBL" id="BTSY01000004">
    <property type="protein sequence ID" value="GMT24830.1"/>
    <property type="molecule type" value="Genomic_DNA"/>
</dbReference>
<sequence length="116" mass="13297">FRMIYHISIAISCLFVLSSAAVVVVDPRLENSINIHSNWRDSIEAKECNIYDEAHYCQQLVIDQRQSLVAISQKCVCPTGYRCPANTDDTQMITACEFDSSRRWNKCKMRCTAEEV</sequence>
<keyword evidence="3" id="KW-1185">Reference proteome</keyword>
<organism evidence="2 3">
    <name type="scientific">Pristionchus fissidentatus</name>
    <dbReference type="NCBI Taxonomy" id="1538716"/>
    <lineage>
        <taxon>Eukaryota</taxon>
        <taxon>Metazoa</taxon>
        <taxon>Ecdysozoa</taxon>
        <taxon>Nematoda</taxon>
        <taxon>Chromadorea</taxon>
        <taxon>Rhabditida</taxon>
        <taxon>Rhabditina</taxon>
        <taxon>Diplogasteromorpha</taxon>
        <taxon>Diplogasteroidea</taxon>
        <taxon>Neodiplogasteridae</taxon>
        <taxon>Pristionchus</taxon>
    </lineage>
</organism>
<proteinExistence type="predicted"/>
<keyword evidence="1" id="KW-0732">Signal</keyword>
<evidence type="ECO:0000256" key="1">
    <source>
        <dbReference type="SAM" id="SignalP"/>
    </source>
</evidence>
<evidence type="ECO:0000313" key="2">
    <source>
        <dbReference type="EMBL" id="GMT24830.1"/>
    </source>
</evidence>
<dbReference type="Proteomes" id="UP001432322">
    <property type="component" value="Unassembled WGS sequence"/>
</dbReference>
<feature type="signal peptide" evidence="1">
    <location>
        <begin position="1"/>
        <end position="20"/>
    </location>
</feature>
<feature type="non-terminal residue" evidence="2">
    <location>
        <position position="1"/>
    </location>
</feature>
<comment type="caution">
    <text evidence="2">The sequence shown here is derived from an EMBL/GenBank/DDBJ whole genome shotgun (WGS) entry which is preliminary data.</text>
</comment>